<evidence type="ECO:0000259" key="4">
    <source>
        <dbReference type="PROSITE" id="PS51186"/>
    </source>
</evidence>
<dbReference type="Pfam" id="PF13302">
    <property type="entry name" value="Acetyltransf_3"/>
    <property type="match status" value="1"/>
</dbReference>
<dbReference type="CDD" id="cd04301">
    <property type="entry name" value="NAT_SF"/>
    <property type="match status" value="1"/>
</dbReference>
<keyword evidence="1" id="KW-0808">Transferase</keyword>
<dbReference type="InterPro" id="IPR051531">
    <property type="entry name" value="N-acetyltransferase"/>
</dbReference>
<dbReference type="Gene3D" id="3.40.630.30">
    <property type="match status" value="1"/>
</dbReference>
<dbReference type="PROSITE" id="PS51186">
    <property type="entry name" value="GNAT"/>
    <property type="match status" value="1"/>
</dbReference>
<proteinExistence type="inferred from homology"/>
<evidence type="ECO:0000313" key="5">
    <source>
        <dbReference type="EMBL" id="KAE9402893.1"/>
    </source>
</evidence>
<organism evidence="5 6">
    <name type="scientific">Gymnopus androsaceus JB14</name>
    <dbReference type="NCBI Taxonomy" id="1447944"/>
    <lineage>
        <taxon>Eukaryota</taxon>
        <taxon>Fungi</taxon>
        <taxon>Dikarya</taxon>
        <taxon>Basidiomycota</taxon>
        <taxon>Agaricomycotina</taxon>
        <taxon>Agaricomycetes</taxon>
        <taxon>Agaricomycetidae</taxon>
        <taxon>Agaricales</taxon>
        <taxon>Marasmiineae</taxon>
        <taxon>Omphalotaceae</taxon>
        <taxon>Gymnopus</taxon>
    </lineage>
</organism>
<dbReference type="GO" id="GO:0016747">
    <property type="term" value="F:acyltransferase activity, transferring groups other than amino-acyl groups"/>
    <property type="evidence" value="ECO:0007669"/>
    <property type="project" value="InterPro"/>
</dbReference>
<accession>A0A6A4HYP4</accession>
<dbReference type="InterPro" id="IPR000182">
    <property type="entry name" value="GNAT_dom"/>
</dbReference>
<dbReference type="Proteomes" id="UP000799118">
    <property type="component" value="Unassembled WGS sequence"/>
</dbReference>
<dbReference type="SUPFAM" id="SSF55729">
    <property type="entry name" value="Acyl-CoA N-acyltransferases (Nat)"/>
    <property type="match status" value="1"/>
</dbReference>
<sequence length="183" mass="21235">MFETDRLHLRAVREADFEKLVALRNHHRVQKMLSPDFVVPFGIKSEEELRARCSSSLLYVVIETKQNQEFVGFVSLFNAQTKNCDAMVALGLLPEFWGQGFATEVLRFIIDYAFHQLAMHRITLCVYGNNTAAIKVYNKVGFVQEGVQRKANWIDGKWHDVIWMAVLDEDWEDSRQDRADPKI</sequence>
<keyword evidence="2" id="KW-0012">Acyltransferase</keyword>
<name>A0A6A4HYP4_9AGAR</name>
<dbReference type="InterPro" id="IPR016181">
    <property type="entry name" value="Acyl_CoA_acyltransferase"/>
</dbReference>
<evidence type="ECO:0000256" key="2">
    <source>
        <dbReference type="ARBA" id="ARBA00023315"/>
    </source>
</evidence>
<gene>
    <name evidence="5" type="ORF">BT96DRAFT_917848</name>
</gene>
<protein>
    <submittedName>
        <fullName evidence="5">Acyl-CoA N-acyltransferase</fullName>
    </submittedName>
</protein>
<evidence type="ECO:0000256" key="1">
    <source>
        <dbReference type="ARBA" id="ARBA00022679"/>
    </source>
</evidence>
<comment type="similarity">
    <text evidence="3">Belongs to the acetyltransferase family. RimJ subfamily.</text>
</comment>
<evidence type="ECO:0000256" key="3">
    <source>
        <dbReference type="ARBA" id="ARBA00038502"/>
    </source>
</evidence>
<dbReference type="PANTHER" id="PTHR43792">
    <property type="entry name" value="GNAT FAMILY, PUTATIVE (AFU_ORTHOLOGUE AFUA_3G00765)-RELATED-RELATED"/>
    <property type="match status" value="1"/>
</dbReference>
<evidence type="ECO:0000313" key="6">
    <source>
        <dbReference type="Proteomes" id="UP000799118"/>
    </source>
</evidence>
<dbReference type="PANTHER" id="PTHR43792:SF8">
    <property type="entry name" value="[RIBOSOMAL PROTEIN US5]-ALANINE N-ACETYLTRANSFERASE"/>
    <property type="match status" value="1"/>
</dbReference>
<feature type="domain" description="N-acetyltransferase" evidence="4">
    <location>
        <begin position="7"/>
        <end position="169"/>
    </location>
</feature>
<dbReference type="AlphaFoldDB" id="A0A6A4HYP4"/>
<keyword evidence="6" id="KW-1185">Reference proteome</keyword>
<reference evidence="5" key="1">
    <citation type="journal article" date="2019" name="Environ. Microbiol.">
        <title>Fungal ecological strategies reflected in gene transcription - a case study of two litter decomposers.</title>
        <authorList>
            <person name="Barbi F."/>
            <person name="Kohler A."/>
            <person name="Barry K."/>
            <person name="Baskaran P."/>
            <person name="Daum C."/>
            <person name="Fauchery L."/>
            <person name="Ihrmark K."/>
            <person name="Kuo A."/>
            <person name="LaButti K."/>
            <person name="Lipzen A."/>
            <person name="Morin E."/>
            <person name="Grigoriev I.V."/>
            <person name="Henrissat B."/>
            <person name="Lindahl B."/>
            <person name="Martin F."/>
        </authorList>
    </citation>
    <scope>NUCLEOTIDE SEQUENCE</scope>
    <source>
        <strain evidence="5">JB14</strain>
    </source>
</reference>
<dbReference type="OrthoDB" id="630895at2759"/>
<dbReference type="EMBL" id="ML769430">
    <property type="protein sequence ID" value="KAE9402893.1"/>
    <property type="molecule type" value="Genomic_DNA"/>
</dbReference>